<evidence type="ECO:0000313" key="2">
    <source>
        <dbReference type="EMBL" id="SVA84883.1"/>
    </source>
</evidence>
<proteinExistence type="predicted"/>
<feature type="compositionally biased region" description="Basic and acidic residues" evidence="1">
    <location>
        <begin position="78"/>
        <end position="88"/>
    </location>
</feature>
<organism evidence="2">
    <name type="scientific">marine metagenome</name>
    <dbReference type="NCBI Taxonomy" id="408172"/>
    <lineage>
        <taxon>unclassified sequences</taxon>
        <taxon>metagenomes</taxon>
        <taxon>ecological metagenomes</taxon>
    </lineage>
</organism>
<gene>
    <name evidence="2" type="ORF">METZ01_LOCUS137737</name>
</gene>
<name>A0A381Z7X9_9ZZZZ</name>
<dbReference type="EMBL" id="UINC01020148">
    <property type="protein sequence ID" value="SVA84883.1"/>
    <property type="molecule type" value="Genomic_DNA"/>
</dbReference>
<protein>
    <submittedName>
        <fullName evidence="2">Uncharacterized protein</fullName>
    </submittedName>
</protein>
<reference evidence="2" key="1">
    <citation type="submission" date="2018-05" db="EMBL/GenBank/DDBJ databases">
        <authorList>
            <person name="Lanie J.A."/>
            <person name="Ng W.-L."/>
            <person name="Kazmierczak K.M."/>
            <person name="Andrzejewski T.M."/>
            <person name="Davidsen T.M."/>
            <person name="Wayne K.J."/>
            <person name="Tettelin H."/>
            <person name="Glass J.I."/>
            <person name="Rusch D."/>
            <person name="Podicherti R."/>
            <person name="Tsui H.-C.T."/>
            <person name="Winkler M.E."/>
        </authorList>
    </citation>
    <scope>NUCLEOTIDE SEQUENCE</scope>
</reference>
<sequence>MDSGPQPDVDSEQAAFPLLLEVPDPARRLEHPVHRSPFHNPSCGELGVATLEAHVWDAGIPRSQRQTVPQRPPQEDAPEPREGIREPSHGGIGLIVP</sequence>
<evidence type="ECO:0000256" key="1">
    <source>
        <dbReference type="SAM" id="MobiDB-lite"/>
    </source>
</evidence>
<feature type="region of interest" description="Disordered" evidence="1">
    <location>
        <begin position="59"/>
        <end position="97"/>
    </location>
</feature>
<dbReference type="AlphaFoldDB" id="A0A381Z7X9"/>
<accession>A0A381Z7X9</accession>